<gene>
    <name evidence="2" type="ORF">HNR73_005877</name>
</gene>
<feature type="region of interest" description="Disordered" evidence="1">
    <location>
        <begin position="272"/>
        <end position="295"/>
    </location>
</feature>
<evidence type="ECO:0000313" key="3">
    <source>
        <dbReference type="Proteomes" id="UP000548476"/>
    </source>
</evidence>
<dbReference type="Proteomes" id="UP000548476">
    <property type="component" value="Unassembled WGS sequence"/>
</dbReference>
<evidence type="ECO:0000313" key="2">
    <source>
        <dbReference type="EMBL" id="MBB6037997.1"/>
    </source>
</evidence>
<protein>
    <submittedName>
        <fullName evidence="2">Uncharacterized protein</fullName>
    </submittedName>
</protein>
<dbReference type="EMBL" id="JACHGT010000014">
    <property type="protein sequence ID" value="MBB6037997.1"/>
    <property type="molecule type" value="Genomic_DNA"/>
</dbReference>
<name>A0A841FXC0_9ACTN</name>
<proteinExistence type="predicted"/>
<organism evidence="2 3">
    <name type="scientific">Phytomonospora endophytica</name>
    <dbReference type="NCBI Taxonomy" id="714109"/>
    <lineage>
        <taxon>Bacteria</taxon>
        <taxon>Bacillati</taxon>
        <taxon>Actinomycetota</taxon>
        <taxon>Actinomycetes</taxon>
        <taxon>Micromonosporales</taxon>
        <taxon>Micromonosporaceae</taxon>
        <taxon>Phytomonospora</taxon>
    </lineage>
</organism>
<keyword evidence="3" id="KW-1185">Reference proteome</keyword>
<accession>A0A841FXC0</accession>
<sequence length="295" mass="32025">MDYDTFSEKLQSNWDELMDVALAKITAEKEALWRMTGDVPIAGAIYHIVNNDELGQTDASRTSETLIDLEDFAARCGDYADIAAMVDDFEAAREILNGDDGVDGDIRAITEGLADWESSTSETFKVSYVETIGQRKTNQYEALGSAKTALEYVIAFIDEYRAALLDLPVQAKKALEEYHVDHYSALGTAAIAVSIIGMLVNPVAGLAAAEVEKKIKELQKREGIGVSGVFEELRKGVEELHASLDESMEDLSTKIAERRDGEWWSDFVSSRPAPDGALADQSSTSSGSNHTGGGA</sequence>
<evidence type="ECO:0000256" key="1">
    <source>
        <dbReference type="SAM" id="MobiDB-lite"/>
    </source>
</evidence>
<comment type="caution">
    <text evidence="2">The sequence shown here is derived from an EMBL/GenBank/DDBJ whole genome shotgun (WGS) entry which is preliminary data.</text>
</comment>
<reference evidence="2 3" key="1">
    <citation type="submission" date="2020-08" db="EMBL/GenBank/DDBJ databases">
        <title>Genomic Encyclopedia of Type Strains, Phase IV (KMG-IV): sequencing the most valuable type-strain genomes for metagenomic binning, comparative biology and taxonomic classification.</title>
        <authorList>
            <person name="Goeker M."/>
        </authorList>
    </citation>
    <scope>NUCLEOTIDE SEQUENCE [LARGE SCALE GENOMIC DNA]</scope>
    <source>
        <strain evidence="2 3">YIM 65646</strain>
    </source>
</reference>
<dbReference type="RefSeq" id="WP_184790796.1">
    <property type="nucleotide sequence ID" value="NZ_BONT01000066.1"/>
</dbReference>
<dbReference type="AlphaFoldDB" id="A0A841FXC0"/>